<accession>A0A4C1VS16</accession>
<sequence>MDLLFVLVFARMNIVCVFSSILLNDPTVSSNFDPAFNSSPGAVSYFDPGHILDSNSGSTLGFDPGSVFRFGLGLSFRTCSRTVGHPSIRAYVRA</sequence>
<dbReference type="AlphaFoldDB" id="A0A4C1VS16"/>
<evidence type="ECO:0000313" key="3">
    <source>
        <dbReference type="Proteomes" id="UP000299102"/>
    </source>
</evidence>
<dbReference type="Proteomes" id="UP000299102">
    <property type="component" value="Unassembled WGS sequence"/>
</dbReference>
<comment type="caution">
    <text evidence="2">The sequence shown here is derived from an EMBL/GenBank/DDBJ whole genome shotgun (WGS) entry which is preliminary data.</text>
</comment>
<reference evidence="2 3" key="1">
    <citation type="journal article" date="2019" name="Commun. Biol.">
        <title>The bagworm genome reveals a unique fibroin gene that provides high tensile strength.</title>
        <authorList>
            <person name="Kono N."/>
            <person name="Nakamura H."/>
            <person name="Ohtoshi R."/>
            <person name="Tomita M."/>
            <person name="Numata K."/>
            <person name="Arakawa K."/>
        </authorList>
    </citation>
    <scope>NUCLEOTIDE SEQUENCE [LARGE SCALE GENOMIC DNA]</scope>
</reference>
<feature type="signal peptide" evidence="1">
    <location>
        <begin position="1"/>
        <end position="19"/>
    </location>
</feature>
<proteinExistence type="predicted"/>
<evidence type="ECO:0008006" key="4">
    <source>
        <dbReference type="Google" id="ProtNLM"/>
    </source>
</evidence>
<dbReference type="EMBL" id="BGZK01000397">
    <property type="protein sequence ID" value="GBP41330.1"/>
    <property type="molecule type" value="Genomic_DNA"/>
</dbReference>
<gene>
    <name evidence="2" type="ORF">EVAR_25168_1</name>
</gene>
<protein>
    <recommendedName>
        <fullName evidence="4">Secreted protein</fullName>
    </recommendedName>
</protein>
<organism evidence="2 3">
    <name type="scientific">Eumeta variegata</name>
    <name type="common">Bagworm moth</name>
    <name type="synonym">Eumeta japonica</name>
    <dbReference type="NCBI Taxonomy" id="151549"/>
    <lineage>
        <taxon>Eukaryota</taxon>
        <taxon>Metazoa</taxon>
        <taxon>Ecdysozoa</taxon>
        <taxon>Arthropoda</taxon>
        <taxon>Hexapoda</taxon>
        <taxon>Insecta</taxon>
        <taxon>Pterygota</taxon>
        <taxon>Neoptera</taxon>
        <taxon>Endopterygota</taxon>
        <taxon>Lepidoptera</taxon>
        <taxon>Glossata</taxon>
        <taxon>Ditrysia</taxon>
        <taxon>Tineoidea</taxon>
        <taxon>Psychidae</taxon>
        <taxon>Oiketicinae</taxon>
        <taxon>Eumeta</taxon>
    </lineage>
</organism>
<feature type="chain" id="PRO_5020026144" description="Secreted protein" evidence="1">
    <location>
        <begin position="20"/>
        <end position="94"/>
    </location>
</feature>
<keyword evidence="1" id="KW-0732">Signal</keyword>
<keyword evidence="3" id="KW-1185">Reference proteome</keyword>
<evidence type="ECO:0000313" key="2">
    <source>
        <dbReference type="EMBL" id="GBP41330.1"/>
    </source>
</evidence>
<evidence type="ECO:0000256" key="1">
    <source>
        <dbReference type="SAM" id="SignalP"/>
    </source>
</evidence>
<name>A0A4C1VS16_EUMVA</name>